<sequence length="150" mass="16812">MPSNLETLHDALTARSIACTLSDEDSFILSFTATPLSYTLRIAGHRPSTIVLVLNLSTCVTLLYARSHGATQAASDRTDMLVEAGYVGVQEEDDFMPQIIRLYDLSKVQDRTALVKRILLMRDLERKFKAPFEEGKWMGKQKSFYSGYAA</sequence>
<dbReference type="OrthoDB" id="3792554at2759"/>
<proteinExistence type="predicted"/>
<dbReference type="Proteomes" id="UP000077069">
    <property type="component" value="Unassembled WGS sequence"/>
</dbReference>
<evidence type="ECO:0000313" key="2">
    <source>
        <dbReference type="Proteomes" id="UP000077069"/>
    </source>
</evidence>
<dbReference type="AlphaFoldDB" id="A0A177CMW4"/>
<keyword evidence="2" id="KW-1185">Reference proteome</keyword>
<dbReference type="EMBL" id="KV441550">
    <property type="protein sequence ID" value="OAG08228.1"/>
    <property type="molecule type" value="Genomic_DNA"/>
</dbReference>
<name>A0A177CMW4_9PLEO</name>
<protein>
    <submittedName>
        <fullName evidence="1">Uncharacterized protein</fullName>
    </submittedName>
</protein>
<organism evidence="1 2">
    <name type="scientific">Paraphaeosphaeria sporulosa</name>
    <dbReference type="NCBI Taxonomy" id="1460663"/>
    <lineage>
        <taxon>Eukaryota</taxon>
        <taxon>Fungi</taxon>
        <taxon>Dikarya</taxon>
        <taxon>Ascomycota</taxon>
        <taxon>Pezizomycotina</taxon>
        <taxon>Dothideomycetes</taxon>
        <taxon>Pleosporomycetidae</taxon>
        <taxon>Pleosporales</taxon>
        <taxon>Massarineae</taxon>
        <taxon>Didymosphaeriaceae</taxon>
        <taxon>Paraphaeosphaeria</taxon>
    </lineage>
</organism>
<reference evidence="1 2" key="1">
    <citation type="submission" date="2016-05" db="EMBL/GenBank/DDBJ databases">
        <title>Comparative analysis of secretome profiles of manganese(II)-oxidizing ascomycete fungi.</title>
        <authorList>
            <consortium name="DOE Joint Genome Institute"/>
            <person name="Zeiner C.A."/>
            <person name="Purvine S.O."/>
            <person name="Zink E.M."/>
            <person name="Wu S."/>
            <person name="Pasa-Tolic L."/>
            <person name="Chaput D.L."/>
            <person name="Haridas S."/>
            <person name="Grigoriev I.V."/>
            <person name="Santelli C.M."/>
            <person name="Hansel C.M."/>
        </authorList>
    </citation>
    <scope>NUCLEOTIDE SEQUENCE [LARGE SCALE GENOMIC DNA]</scope>
    <source>
        <strain evidence="1 2">AP3s5-JAC2a</strain>
    </source>
</reference>
<accession>A0A177CMW4</accession>
<dbReference type="GeneID" id="28768185"/>
<gene>
    <name evidence="1" type="ORF">CC84DRAFT_1257125</name>
</gene>
<evidence type="ECO:0000313" key="1">
    <source>
        <dbReference type="EMBL" id="OAG08228.1"/>
    </source>
</evidence>
<dbReference type="InParanoid" id="A0A177CMW4"/>
<dbReference type="RefSeq" id="XP_018038593.1">
    <property type="nucleotide sequence ID" value="XM_018184699.1"/>
</dbReference>